<evidence type="ECO:0000313" key="2">
    <source>
        <dbReference type="EMBL" id="SCX28639.1"/>
    </source>
</evidence>
<dbReference type="InterPro" id="IPR018547">
    <property type="entry name" value="AbiEi_C"/>
</dbReference>
<name>A0A1G4WTB5_9MYCO</name>
<gene>
    <name evidence="2" type="ORF">SAMN02799620_04595</name>
</gene>
<feature type="domain" description="AbiEi antitoxin C-terminal" evidence="1">
    <location>
        <begin position="53"/>
        <end position="142"/>
    </location>
</feature>
<dbReference type="STRING" id="1502745.SAMN02799620_04595"/>
<sequence>MNEVFLGSEALGAGMPRTVLRRWYRPMFRGVYTPKWAIPTLQDRALGAWLTSGRSGVITGVAASALHGAEWVDDTEPIEVVVLQHRRQPGLLIRMDRIADDEITTVDGIPVATPARTAFDLGRHQRRSIALGRLDALMRSVAFGSDEVALLAQRYGPVRGVRQLRELLPLIDPGAASLKESWLRLLLIDNNFPVPETQIPVCGEDGQAFAYLDMGWRSLGLAVEYDGEQHQTSRPQYAKDHKRLPKIARRGWEVIRVIAEDTKSEILERVGEAFARRGAEIDELARSTRRNPPVCSIGRKEDAA</sequence>
<protein>
    <recommendedName>
        <fullName evidence="1">AbiEi antitoxin C-terminal domain-containing protein</fullName>
    </recommendedName>
</protein>
<reference evidence="3" key="1">
    <citation type="submission" date="2016-10" db="EMBL/GenBank/DDBJ databases">
        <authorList>
            <person name="Varghese N."/>
            <person name="Submissions S."/>
        </authorList>
    </citation>
    <scope>NUCLEOTIDE SEQUENCE [LARGE SCALE GENOMIC DNA]</scope>
    <source>
        <strain evidence="3">UNC267MFSha1.1M11</strain>
    </source>
</reference>
<dbReference type="Proteomes" id="UP000199707">
    <property type="component" value="Unassembled WGS sequence"/>
</dbReference>
<evidence type="ECO:0000313" key="3">
    <source>
        <dbReference type="Proteomes" id="UP000199707"/>
    </source>
</evidence>
<dbReference type="Pfam" id="PF09407">
    <property type="entry name" value="AbiEi_1"/>
    <property type="match status" value="1"/>
</dbReference>
<dbReference type="RefSeq" id="WP_090361711.1">
    <property type="nucleotide sequence ID" value="NZ_FMUB01000010.1"/>
</dbReference>
<proteinExistence type="predicted"/>
<dbReference type="Gene3D" id="3.40.960.10">
    <property type="entry name" value="VSR Endonuclease"/>
    <property type="match status" value="1"/>
</dbReference>
<dbReference type="EMBL" id="FMUB01000010">
    <property type="protein sequence ID" value="SCX28639.1"/>
    <property type="molecule type" value="Genomic_DNA"/>
</dbReference>
<organism evidence="2 3">
    <name type="scientific">Mycolicibacterium fluoranthenivorans</name>
    <dbReference type="NCBI Taxonomy" id="258505"/>
    <lineage>
        <taxon>Bacteria</taxon>
        <taxon>Bacillati</taxon>
        <taxon>Actinomycetota</taxon>
        <taxon>Actinomycetes</taxon>
        <taxon>Mycobacteriales</taxon>
        <taxon>Mycobacteriaceae</taxon>
        <taxon>Mycolicibacterium</taxon>
    </lineage>
</organism>
<accession>A0A1G4WTB5</accession>
<evidence type="ECO:0000259" key="1">
    <source>
        <dbReference type="Pfam" id="PF09407"/>
    </source>
</evidence>
<dbReference type="AlphaFoldDB" id="A0A1G4WTB5"/>